<dbReference type="AlphaFoldDB" id="A0ABD5ZFK5"/>
<dbReference type="Pfam" id="PF25205">
    <property type="entry name" value="DUF7835"/>
    <property type="match status" value="1"/>
</dbReference>
<protein>
    <recommendedName>
        <fullName evidence="1">DUF7835 domain-containing protein</fullName>
    </recommendedName>
</protein>
<gene>
    <name evidence="2" type="ORF">ACFQJC_09450</name>
</gene>
<name>A0ABD5ZFK5_9EURY</name>
<sequence length="68" mass="7886">MSKSRSSPPQTEFVEECPTCDAHTPHEVSIEIRTESRKRENAQFSREPYRVSRCTRCGVDRAQRMNDA</sequence>
<evidence type="ECO:0000259" key="1">
    <source>
        <dbReference type="Pfam" id="PF25205"/>
    </source>
</evidence>
<dbReference type="InterPro" id="IPR057157">
    <property type="entry name" value="DUF7835"/>
</dbReference>
<evidence type="ECO:0000313" key="3">
    <source>
        <dbReference type="Proteomes" id="UP001596481"/>
    </source>
</evidence>
<evidence type="ECO:0000313" key="2">
    <source>
        <dbReference type="EMBL" id="MFC7203740.1"/>
    </source>
</evidence>
<keyword evidence="3" id="KW-1185">Reference proteome</keyword>
<dbReference type="RefSeq" id="WP_390223075.1">
    <property type="nucleotide sequence ID" value="NZ_JBHTAA010000005.1"/>
</dbReference>
<dbReference type="Proteomes" id="UP001596481">
    <property type="component" value="Unassembled WGS sequence"/>
</dbReference>
<accession>A0ABD5ZFK5</accession>
<dbReference type="EMBL" id="JBHTAA010000005">
    <property type="protein sequence ID" value="MFC7203740.1"/>
    <property type="molecule type" value="Genomic_DNA"/>
</dbReference>
<reference evidence="2 3" key="1">
    <citation type="journal article" date="2019" name="Int. J. Syst. Evol. Microbiol.">
        <title>The Global Catalogue of Microorganisms (GCM) 10K type strain sequencing project: providing services to taxonomists for standard genome sequencing and annotation.</title>
        <authorList>
            <consortium name="The Broad Institute Genomics Platform"/>
            <consortium name="The Broad Institute Genome Sequencing Center for Infectious Disease"/>
            <person name="Wu L."/>
            <person name="Ma J."/>
        </authorList>
    </citation>
    <scope>NUCLEOTIDE SEQUENCE [LARGE SCALE GENOMIC DNA]</scope>
    <source>
        <strain evidence="2 3">DSM 29988</strain>
    </source>
</reference>
<organism evidence="2 3">
    <name type="scientific">Haloferax namakaokahaiae</name>
    <dbReference type="NCBI Taxonomy" id="1748331"/>
    <lineage>
        <taxon>Archaea</taxon>
        <taxon>Methanobacteriati</taxon>
        <taxon>Methanobacteriota</taxon>
        <taxon>Stenosarchaea group</taxon>
        <taxon>Halobacteria</taxon>
        <taxon>Halobacteriales</taxon>
        <taxon>Haloferacaceae</taxon>
        <taxon>Haloferax</taxon>
    </lineage>
</organism>
<comment type="caution">
    <text evidence="2">The sequence shown here is derived from an EMBL/GenBank/DDBJ whole genome shotgun (WGS) entry which is preliminary data.</text>
</comment>
<proteinExistence type="predicted"/>
<feature type="domain" description="DUF7835" evidence="1">
    <location>
        <begin position="7"/>
        <end position="68"/>
    </location>
</feature>